<reference evidence="2 3" key="1">
    <citation type="submission" date="2017-03" db="EMBL/GenBank/DDBJ databases">
        <title>Pseudomonas azotoformans: Salt tolerant bacteria having multiple plant growth promoting attributes.</title>
        <authorList>
            <person name="Srivastava A.K."/>
            <person name="Sharma A."/>
            <person name="Srivastava A.K."/>
            <person name="Jamali H."/>
            <person name="Yadav J."/>
            <person name="Srivastava R."/>
            <person name="Kashyap P.L."/>
            <person name="Chakdar H."/>
            <person name="Saxena A.K."/>
        </authorList>
    </citation>
    <scope>NUCLEOTIDE SEQUENCE [LARGE SCALE GENOMIC DNA]</scope>
    <source>
        <strain evidence="2 3">SC 14</strain>
    </source>
</reference>
<feature type="region of interest" description="Disordered" evidence="1">
    <location>
        <begin position="42"/>
        <end position="69"/>
    </location>
</feature>
<accession>A0A4Q0HX03</accession>
<feature type="compositionally biased region" description="Basic and acidic residues" evidence="1">
    <location>
        <begin position="42"/>
        <end position="52"/>
    </location>
</feature>
<dbReference type="Proteomes" id="UP000290481">
    <property type="component" value="Unassembled WGS sequence"/>
</dbReference>
<evidence type="ECO:0000256" key="1">
    <source>
        <dbReference type="SAM" id="MobiDB-lite"/>
    </source>
</evidence>
<dbReference type="EMBL" id="MZZJ01000002">
    <property type="protein sequence ID" value="RXE53845.1"/>
    <property type="molecule type" value="Genomic_DNA"/>
</dbReference>
<dbReference type="AlphaFoldDB" id="A0A4Q0HX03"/>
<proteinExistence type="predicted"/>
<gene>
    <name evidence="2" type="ORF">B4O85_03085</name>
</gene>
<feature type="compositionally biased region" description="Low complexity" evidence="1">
    <location>
        <begin position="58"/>
        <end position="69"/>
    </location>
</feature>
<sequence>MLGQLRRGAPGQQAYAHLLIVPTLCVGTPPWTLCVHSDAERHGIHSHAERGNDLSLRSSTSTATTSAAR</sequence>
<evidence type="ECO:0000313" key="2">
    <source>
        <dbReference type="EMBL" id="RXE53845.1"/>
    </source>
</evidence>
<evidence type="ECO:0000313" key="3">
    <source>
        <dbReference type="Proteomes" id="UP000290481"/>
    </source>
</evidence>
<name>A0A4Q0HX03_PSEAZ</name>
<protein>
    <submittedName>
        <fullName evidence="2">Uncharacterized protein</fullName>
    </submittedName>
</protein>
<comment type="caution">
    <text evidence="2">The sequence shown here is derived from an EMBL/GenBank/DDBJ whole genome shotgun (WGS) entry which is preliminary data.</text>
</comment>
<organism evidence="2 3">
    <name type="scientific">Pseudomonas azotoformans</name>
    <dbReference type="NCBI Taxonomy" id="47878"/>
    <lineage>
        <taxon>Bacteria</taxon>
        <taxon>Pseudomonadati</taxon>
        <taxon>Pseudomonadota</taxon>
        <taxon>Gammaproteobacteria</taxon>
        <taxon>Pseudomonadales</taxon>
        <taxon>Pseudomonadaceae</taxon>
        <taxon>Pseudomonas</taxon>
    </lineage>
</organism>